<protein>
    <recommendedName>
        <fullName evidence="4 11">Signal recognition particle subunit SRP72</fullName>
    </recommendedName>
</protein>
<evidence type="ECO:0000313" key="16">
    <source>
        <dbReference type="RefSeq" id="XP_001357794.1"/>
    </source>
</evidence>
<evidence type="ECO:0000256" key="6">
    <source>
        <dbReference type="ARBA" id="ARBA00022737"/>
    </source>
</evidence>
<keyword evidence="7 12" id="KW-0802">TPR repeat</keyword>
<dbReference type="GO" id="GO:0008312">
    <property type="term" value="F:7S RNA binding"/>
    <property type="evidence" value="ECO:0007669"/>
    <property type="project" value="InterPro"/>
</dbReference>
<comment type="function">
    <text evidence="11">Component of the signal recognition particle (SRP) complex, a ribonucleoprotein complex that mediates the cotranslational targeting of secretory and membrane proteins to the endoplasmic reticulum (ER).</text>
</comment>
<feature type="region of interest" description="Disordered" evidence="13">
    <location>
        <begin position="622"/>
        <end position="654"/>
    </location>
</feature>
<name>A0A6I8UMJ5_DROPS</name>
<feature type="repeat" description="TPR" evidence="12">
    <location>
        <begin position="445"/>
        <end position="478"/>
    </location>
</feature>
<keyword evidence="9 11" id="KW-0733">Signal recognition particle</keyword>
<keyword evidence="6" id="KW-0677">Repeat</keyword>
<dbReference type="GO" id="GO:0006614">
    <property type="term" value="P:SRP-dependent cotranslational protein targeting to membrane"/>
    <property type="evidence" value="ECO:0007669"/>
    <property type="project" value="UniProtKB-UniRule"/>
</dbReference>
<keyword evidence="8" id="KW-0256">Endoplasmic reticulum</keyword>
<dbReference type="Gene3D" id="1.25.40.10">
    <property type="entry name" value="Tetratricopeptide repeat domain"/>
    <property type="match status" value="2"/>
</dbReference>
<dbReference type="PIRSF" id="PIRSF038922">
    <property type="entry name" value="SRP72"/>
    <property type="match status" value="1"/>
</dbReference>
<keyword evidence="15" id="KW-1185">Reference proteome</keyword>
<dbReference type="OMA" id="NDMKVLA"/>
<dbReference type="Proteomes" id="UP000001819">
    <property type="component" value="Chromosome 2"/>
</dbReference>
<dbReference type="InterPro" id="IPR019734">
    <property type="entry name" value="TPR_rpt"/>
</dbReference>
<evidence type="ECO:0000256" key="13">
    <source>
        <dbReference type="SAM" id="MobiDB-lite"/>
    </source>
</evidence>
<dbReference type="GO" id="GO:0005783">
    <property type="term" value="C:endoplasmic reticulum"/>
    <property type="evidence" value="ECO:0007669"/>
    <property type="project" value="UniProtKB-SubCell"/>
</dbReference>
<evidence type="ECO:0000256" key="1">
    <source>
        <dbReference type="ARBA" id="ARBA00004240"/>
    </source>
</evidence>
<gene>
    <name evidence="16" type="primary">Srp72</name>
</gene>
<accession>A0A6I8UMJ5</accession>
<dbReference type="SMART" id="SM00028">
    <property type="entry name" value="TPR"/>
    <property type="match status" value="5"/>
</dbReference>
<proteinExistence type="inferred from homology"/>
<evidence type="ECO:0000256" key="9">
    <source>
        <dbReference type="ARBA" id="ARBA00023135"/>
    </source>
</evidence>
<organism evidence="15 16">
    <name type="scientific">Drosophila pseudoobscura pseudoobscura</name>
    <name type="common">Fruit fly</name>
    <dbReference type="NCBI Taxonomy" id="46245"/>
    <lineage>
        <taxon>Eukaryota</taxon>
        <taxon>Metazoa</taxon>
        <taxon>Ecdysozoa</taxon>
        <taxon>Arthropoda</taxon>
        <taxon>Hexapoda</taxon>
        <taxon>Insecta</taxon>
        <taxon>Pterygota</taxon>
        <taxon>Neoptera</taxon>
        <taxon>Endopterygota</taxon>
        <taxon>Diptera</taxon>
        <taxon>Brachycera</taxon>
        <taxon>Muscomorpha</taxon>
        <taxon>Ephydroidea</taxon>
        <taxon>Drosophilidae</taxon>
        <taxon>Drosophila</taxon>
        <taxon>Sophophora</taxon>
    </lineage>
</organism>
<dbReference type="GeneID" id="4800530"/>
<evidence type="ECO:0000256" key="8">
    <source>
        <dbReference type="ARBA" id="ARBA00022824"/>
    </source>
</evidence>
<evidence type="ECO:0000313" key="15">
    <source>
        <dbReference type="Proteomes" id="UP000001819"/>
    </source>
</evidence>
<dbReference type="PANTHER" id="PTHR14094:SF9">
    <property type="entry name" value="SIGNAL RECOGNITION PARTICLE SUBUNIT SRP72"/>
    <property type="match status" value="1"/>
</dbReference>
<feature type="domain" description="Signal recognition particle SRP72 subunit RNA-binding" evidence="14">
    <location>
        <begin position="533"/>
        <end position="587"/>
    </location>
</feature>
<comment type="subcellular location">
    <subcellularLocation>
        <location evidence="2 11">Cytoplasm</location>
    </subcellularLocation>
    <subcellularLocation>
        <location evidence="1">Endoplasmic reticulum</location>
    </subcellularLocation>
</comment>
<dbReference type="GO" id="GO:0043022">
    <property type="term" value="F:ribosome binding"/>
    <property type="evidence" value="ECO:0007669"/>
    <property type="project" value="TreeGrafter"/>
</dbReference>
<dbReference type="Bgee" id="FBgn0078879">
    <property type="expression patterns" value="Expressed in female reproductive system and 3 other cell types or tissues"/>
</dbReference>
<dbReference type="PANTHER" id="PTHR14094">
    <property type="entry name" value="SIGNAL RECOGNITION PARTICLE 72"/>
    <property type="match status" value="1"/>
</dbReference>
<evidence type="ECO:0000259" key="14">
    <source>
        <dbReference type="Pfam" id="PF08492"/>
    </source>
</evidence>
<dbReference type="GO" id="GO:0005786">
    <property type="term" value="C:signal recognition particle, endoplasmic reticulum targeting"/>
    <property type="evidence" value="ECO:0007669"/>
    <property type="project" value="UniProtKB-UniRule"/>
</dbReference>
<reference evidence="15" key="1">
    <citation type="submission" date="2024-06" db="UniProtKB">
        <authorList>
            <consortium name="RefSeq"/>
        </authorList>
    </citation>
    <scope>NUCLEOTIDE SEQUENCE [LARGE SCALE GENOMIC DNA]</scope>
    <source>
        <strain evidence="15">MV2-25</strain>
    </source>
</reference>
<dbReference type="InterPro" id="IPR011990">
    <property type="entry name" value="TPR-like_helical_dom_sf"/>
</dbReference>
<evidence type="ECO:0000256" key="5">
    <source>
        <dbReference type="ARBA" id="ARBA00022490"/>
    </source>
</evidence>
<feature type="region of interest" description="Disordered" evidence="13">
    <location>
        <begin position="532"/>
        <end position="569"/>
    </location>
</feature>
<evidence type="ECO:0000256" key="12">
    <source>
        <dbReference type="PROSITE-ProRule" id="PRU00339"/>
    </source>
</evidence>
<feature type="region of interest" description="Disordered" evidence="13">
    <location>
        <begin position="587"/>
        <end position="608"/>
    </location>
</feature>
<evidence type="ECO:0000256" key="10">
    <source>
        <dbReference type="ARBA" id="ARBA00023274"/>
    </source>
</evidence>
<dbReference type="InterPro" id="IPR031545">
    <property type="entry name" value="SRP72_TPR-like"/>
</dbReference>
<evidence type="ECO:0000256" key="7">
    <source>
        <dbReference type="ARBA" id="ARBA00022803"/>
    </source>
</evidence>
<dbReference type="PROSITE" id="PS50005">
    <property type="entry name" value="TPR"/>
    <property type="match status" value="1"/>
</dbReference>
<sequence length="654" mass="73194">MSKDANPKEAVIKAAYADVHKFGNNREFDKAVKAVNRILGVAPDDPTALHCKVVCLLQLSKFEEAYKFIEKNRLSALVFEKSYCEYRLNKQAQALKTIDDATGAQPLPPNLKELRTQILYRLERYDECLESYKDIIKNTSDEYEDERRTNLSAVGANLALDNSKDIPEVPEDTYEQYFNSACIHSNRQKFADAERKLRTSEKLCREFLEEEGASEEEILEEVDVIRVQLAYCLQLQGKIKEASTIYAECLRHKPKDAALVAVASNNSVVINKDQNVFDSKKKIRAAMAEACDAKLTSRQKQVIALNNCLLALYTNASDQVHQLSQKLAQTYPNVEFEALLIRCTQLGKDKKHKEAIEQLQKFAAAHPSHQFVSKFAIIQLQLLQGNRRDAIETLLSLGEAKYKPGIVSALVSLYLGTDNKTAASALLKSAVDWYKKNNVSSGDLSDMWRQAAEFHLRGGASETAASSLEELLKLNPNDMKVLAQLVIAYAQFNPKRALEISRKLPKLETLTTASEIDALEAANWVMSAKAAKKSANSKIEPSPTTPGDKKKSHNRKRKGKLPKNYNAEVAPDSERWLPKYERTGFRKKRGGARGKDIIKGSQGMASGAADQYDMSNRVNITKNSPVTPVFQETTPGPRQQHRKGGHKKKKGGRF</sequence>
<dbReference type="FunCoup" id="A0A6I8UMJ5">
    <property type="interactions" value="1210"/>
</dbReference>
<keyword evidence="10 11" id="KW-0687">Ribonucleoprotein</keyword>
<feature type="compositionally biased region" description="Polar residues" evidence="13">
    <location>
        <begin position="622"/>
        <end position="637"/>
    </location>
</feature>
<evidence type="ECO:0000256" key="2">
    <source>
        <dbReference type="ARBA" id="ARBA00004496"/>
    </source>
</evidence>
<keyword evidence="5 11" id="KW-0963">Cytoplasm</keyword>
<evidence type="ECO:0000256" key="3">
    <source>
        <dbReference type="ARBA" id="ARBA00007676"/>
    </source>
</evidence>
<feature type="compositionally biased region" description="Basic residues" evidence="13">
    <location>
        <begin position="639"/>
        <end position="654"/>
    </location>
</feature>
<dbReference type="Pfam" id="PF17004">
    <property type="entry name" value="SRP_TPR_like"/>
    <property type="match status" value="1"/>
</dbReference>
<comment type="similarity">
    <text evidence="3 11">Belongs to the SRP72 family.</text>
</comment>
<evidence type="ECO:0000256" key="11">
    <source>
        <dbReference type="PIRNR" id="PIRNR038922"/>
    </source>
</evidence>
<dbReference type="Pfam" id="PF08492">
    <property type="entry name" value="SRP72"/>
    <property type="match status" value="1"/>
</dbReference>
<evidence type="ECO:0000256" key="4">
    <source>
        <dbReference type="ARBA" id="ARBA00018350"/>
    </source>
</evidence>
<dbReference type="SUPFAM" id="SSF48452">
    <property type="entry name" value="TPR-like"/>
    <property type="match status" value="2"/>
</dbReference>
<dbReference type="KEGG" id="dpo:4800530"/>
<dbReference type="InterPro" id="IPR013699">
    <property type="entry name" value="Signal_recog_part_SRP72_RNA-bd"/>
</dbReference>
<dbReference type="InParanoid" id="A0A6I8UMJ5"/>
<dbReference type="AlphaFoldDB" id="A0A6I8UMJ5"/>
<feature type="compositionally biased region" description="Basic residues" evidence="13">
    <location>
        <begin position="550"/>
        <end position="561"/>
    </location>
</feature>
<dbReference type="FunFam" id="1.25.40.10:FF:000062">
    <property type="entry name" value="Signal recognition particle subunit SRP72"/>
    <property type="match status" value="1"/>
</dbReference>
<dbReference type="RefSeq" id="XP_001357794.1">
    <property type="nucleotide sequence ID" value="XM_001357757.5"/>
</dbReference>
<dbReference type="InterPro" id="IPR026270">
    <property type="entry name" value="SRP72"/>
</dbReference>
<reference evidence="16" key="2">
    <citation type="submission" date="2025-08" db="UniProtKB">
        <authorList>
            <consortium name="RefSeq"/>
        </authorList>
    </citation>
    <scope>IDENTIFICATION</scope>
    <source>
        <strain evidence="16">MV-25-SWS-2005</strain>
        <tissue evidence="16">Whole body</tissue>
    </source>
</reference>